<evidence type="ECO:0000313" key="2">
    <source>
        <dbReference type="Proteomes" id="UP000065521"/>
    </source>
</evidence>
<sequence length="336" mass="37901">MSAVSDLTPQMQGYVGEFMDPDNLGWLPYVMYFHPANFKTDIVSTDGSGFRYTEARNKRHSATTLDRSEPVRLLVGSSTVFGTGATADRHTLSSRLTENDPRPEPWVNFGGRAFNSMQELFQFLLYRHQLPPVKEVVIFSGLNDLVLSGLPSHLRGEHGGFFFSQQFFDRLTGKKPSGLTTWFKKEVKEAKPDDILPVDAQIAYTADLILRHVDSWRMLCDAIGARLSYVLQPLANWVRPRGSVEEQAIFAELDTQGSFRETYRDVCSVTTHKAFLERLQPGMTDMGVNFVDFTSVLAKAARPDQWLFVDRIHLTDEGSDVVAKLLLRELNNGDQS</sequence>
<dbReference type="AlphaFoldDB" id="A0A102JX32"/>
<protein>
    <recommendedName>
        <fullName evidence="3">SGNH hydrolase-type esterase domain-containing protein</fullName>
    </recommendedName>
</protein>
<dbReference type="EMBL" id="LOTN01000071">
    <property type="protein sequence ID" value="KUZ81855.1"/>
    <property type="molecule type" value="Genomic_DNA"/>
</dbReference>
<comment type="caution">
    <text evidence="1">The sequence shown here is derived from an EMBL/GenBank/DDBJ whole genome shotgun (WGS) entry which is preliminary data.</text>
</comment>
<dbReference type="SUPFAM" id="SSF52266">
    <property type="entry name" value="SGNH hydrolase"/>
    <property type="match status" value="1"/>
</dbReference>
<name>A0A102JX32_9BURK</name>
<evidence type="ECO:0000313" key="1">
    <source>
        <dbReference type="EMBL" id="KUZ81855.1"/>
    </source>
</evidence>
<accession>A0A102JX32</accession>
<evidence type="ECO:0008006" key="3">
    <source>
        <dbReference type="Google" id="ProtNLM"/>
    </source>
</evidence>
<proteinExistence type="predicted"/>
<dbReference type="RefSeq" id="WP_059637597.1">
    <property type="nucleotide sequence ID" value="NZ_LOTK01000067.1"/>
</dbReference>
<organism evidence="1 2">
    <name type="scientific">Burkholderia ubonensis</name>
    <dbReference type="NCBI Taxonomy" id="101571"/>
    <lineage>
        <taxon>Bacteria</taxon>
        <taxon>Pseudomonadati</taxon>
        <taxon>Pseudomonadota</taxon>
        <taxon>Betaproteobacteria</taxon>
        <taxon>Burkholderiales</taxon>
        <taxon>Burkholderiaceae</taxon>
        <taxon>Burkholderia</taxon>
        <taxon>Burkholderia cepacia complex</taxon>
    </lineage>
</organism>
<dbReference type="InterPro" id="IPR036514">
    <property type="entry name" value="SGNH_hydro_sf"/>
</dbReference>
<dbReference type="GO" id="GO:0016788">
    <property type="term" value="F:hydrolase activity, acting on ester bonds"/>
    <property type="evidence" value="ECO:0007669"/>
    <property type="project" value="UniProtKB-ARBA"/>
</dbReference>
<reference evidence="1 2" key="1">
    <citation type="submission" date="2015-11" db="EMBL/GenBank/DDBJ databases">
        <title>Expanding the genomic diversity of Burkholderia species for the development of highly accurate diagnostics.</title>
        <authorList>
            <person name="Sahl J."/>
            <person name="Keim P."/>
            <person name="Wagner D."/>
        </authorList>
    </citation>
    <scope>NUCLEOTIDE SEQUENCE [LARGE SCALE GENOMIC DNA]</scope>
    <source>
        <strain evidence="1 2">RF32-BP4</strain>
    </source>
</reference>
<dbReference type="Proteomes" id="UP000065521">
    <property type="component" value="Unassembled WGS sequence"/>
</dbReference>
<dbReference type="Gene3D" id="3.40.50.1110">
    <property type="entry name" value="SGNH hydrolase"/>
    <property type="match status" value="1"/>
</dbReference>
<gene>
    <name evidence="1" type="ORF">WI38_30995</name>
</gene>